<dbReference type="InterPro" id="IPR046342">
    <property type="entry name" value="CBS_dom_sf"/>
</dbReference>
<evidence type="ECO:0000256" key="1">
    <source>
        <dbReference type="PROSITE-ProRule" id="PRU00703"/>
    </source>
</evidence>
<keyword evidence="4" id="KW-1185">Reference proteome</keyword>
<proteinExistence type="predicted"/>
<dbReference type="RefSeq" id="WP_240487140.1">
    <property type="nucleotide sequence ID" value="NZ_JMCB01000022.1"/>
</dbReference>
<dbReference type="Proteomes" id="UP000028725">
    <property type="component" value="Unassembled WGS sequence"/>
</dbReference>
<feature type="domain" description="CBS" evidence="2">
    <location>
        <begin position="11"/>
        <end position="70"/>
    </location>
</feature>
<dbReference type="PROSITE" id="PS51371">
    <property type="entry name" value="CBS"/>
    <property type="match status" value="1"/>
</dbReference>
<comment type="caution">
    <text evidence="3">The sequence shown here is derived from an EMBL/GenBank/DDBJ whole genome shotgun (WGS) entry which is preliminary data.</text>
</comment>
<sequence>MAKCIIRNESLISRAITLFPSDTVLAALQVMQRYGLAVLPVVEESRGELIGEVTEAELCRVAARLPLLPIAEVLTAKALAGEEGMTGEPELPIEAVAVSAGSARWLH</sequence>
<dbReference type="EMBL" id="JMCB01000022">
    <property type="protein sequence ID" value="KFE62435.1"/>
    <property type="molecule type" value="Genomic_DNA"/>
</dbReference>
<gene>
    <name evidence="3" type="ORF">DB31_4145</name>
</gene>
<organism evidence="3 4">
    <name type="scientific">Hyalangium minutum</name>
    <dbReference type="NCBI Taxonomy" id="394096"/>
    <lineage>
        <taxon>Bacteria</taxon>
        <taxon>Pseudomonadati</taxon>
        <taxon>Myxococcota</taxon>
        <taxon>Myxococcia</taxon>
        <taxon>Myxococcales</taxon>
        <taxon>Cystobacterineae</taxon>
        <taxon>Archangiaceae</taxon>
        <taxon>Hyalangium</taxon>
    </lineage>
</organism>
<protein>
    <recommendedName>
        <fullName evidence="2">CBS domain-containing protein</fullName>
    </recommendedName>
</protein>
<dbReference type="Pfam" id="PF00571">
    <property type="entry name" value="CBS"/>
    <property type="match status" value="1"/>
</dbReference>
<reference evidence="3 4" key="1">
    <citation type="submission" date="2014-04" db="EMBL/GenBank/DDBJ databases">
        <title>Genome assembly of Hyalangium minutum DSM 14724.</title>
        <authorList>
            <person name="Sharma G."/>
            <person name="Subramanian S."/>
        </authorList>
    </citation>
    <scope>NUCLEOTIDE SEQUENCE [LARGE SCALE GENOMIC DNA]</scope>
    <source>
        <strain evidence="3 4">DSM 14724</strain>
    </source>
</reference>
<evidence type="ECO:0000313" key="3">
    <source>
        <dbReference type="EMBL" id="KFE62435.1"/>
    </source>
</evidence>
<dbReference type="SUPFAM" id="SSF54631">
    <property type="entry name" value="CBS-domain pair"/>
    <property type="match status" value="1"/>
</dbReference>
<evidence type="ECO:0000313" key="4">
    <source>
        <dbReference type="Proteomes" id="UP000028725"/>
    </source>
</evidence>
<dbReference type="SMART" id="SM00116">
    <property type="entry name" value="CBS"/>
    <property type="match status" value="1"/>
</dbReference>
<dbReference type="InterPro" id="IPR000644">
    <property type="entry name" value="CBS_dom"/>
</dbReference>
<evidence type="ECO:0000259" key="2">
    <source>
        <dbReference type="PROSITE" id="PS51371"/>
    </source>
</evidence>
<dbReference type="Gene3D" id="3.10.580.10">
    <property type="entry name" value="CBS-domain"/>
    <property type="match status" value="1"/>
</dbReference>
<dbReference type="AlphaFoldDB" id="A0A085W422"/>
<dbReference type="STRING" id="394096.DB31_4145"/>
<name>A0A085W422_9BACT</name>
<accession>A0A085W422</accession>
<keyword evidence="1" id="KW-0129">CBS domain</keyword>